<accession>A0ABP0L5S8</accession>
<organism evidence="3 4">
    <name type="scientific">Durusdinium trenchii</name>
    <dbReference type="NCBI Taxonomy" id="1381693"/>
    <lineage>
        <taxon>Eukaryota</taxon>
        <taxon>Sar</taxon>
        <taxon>Alveolata</taxon>
        <taxon>Dinophyceae</taxon>
        <taxon>Suessiales</taxon>
        <taxon>Symbiodiniaceae</taxon>
        <taxon>Durusdinium</taxon>
    </lineage>
</organism>
<keyword evidence="1" id="KW-0812">Transmembrane</keyword>
<keyword evidence="1" id="KW-1133">Transmembrane helix</keyword>
<keyword evidence="2" id="KW-0732">Signal</keyword>
<keyword evidence="3" id="KW-0675">Receptor</keyword>
<proteinExistence type="predicted"/>
<comment type="caution">
    <text evidence="3">The sequence shown here is derived from an EMBL/GenBank/DDBJ whole genome shotgun (WGS) entry which is preliminary data.</text>
</comment>
<feature type="transmembrane region" description="Helical" evidence="1">
    <location>
        <begin position="210"/>
        <end position="227"/>
    </location>
</feature>
<sequence>MMRQVVWGLLLALQVAPTWGICKRSDGAVPALVSQVSSCKKLTLKEEQQQTADCLQVRGDATAEPICQLLFKMRSTCASQKFWMPLGDLVACLKSERPEEISMVYPILDQLSDLPVNDKVKGAMKAFLNQMLAHMFSPGSNLTDPSWLQHAFCEARRQRRRLALTYRYEYQQHLGALSGLNQVCRPRERFAPATLYATLSTTIGRQGLDLLPVFLAFVLLVLLPLAWQARRRLYSPPESVEESEGLIA</sequence>
<feature type="chain" id="PRO_5045745008" evidence="2">
    <location>
        <begin position="21"/>
        <end position="248"/>
    </location>
</feature>
<name>A0ABP0L5S8_9DINO</name>
<feature type="signal peptide" evidence="2">
    <location>
        <begin position="1"/>
        <end position="20"/>
    </location>
</feature>
<keyword evidence="4" id="KW-1185">Reference proteome</keyword>
<evidence type="ECO:0000256" key="2">
    <source>
        <dbReference type="SAM" id="SignalP"/>
    </source>
</evidence>
<dbReference type="EMBL" id="CAXAMM010014714">
    <property type="protein sequence ID" value="CAK9034512.1"/>
    <property type="molecule type" value="Genomic_DNA"/>
</dbReference>
<keyword evidence="1" id="KW-0472">Membrane</keyword>
<gene>
    <name evidence="3" type="ORF">SCF082_LOCUS20882</name>
</gene>
<evidence type="ECO:0000313" key="3">
    <source>
        <dbReference type="EMBL" id="CAK9034512.1"/>
    </source>
</evidence>
<reference evidence="3 4" key="1">
    <citation type="submission" date="2024-02" db="EMBL/GenBank/DDBJ databases">
        <authorList>
            <person name="Chen Y."/>
            <person name="Shah S."/>
            <person name="Dougan E. K."/>
            <person name="Thang M."/>
            <person name="Chan C."/>
        </authorList>
    </citation>
    <scope>NUCLEOTIDE SEQUENCE [LARGE SCALE GENOMIC DNA]</scope>
</reference>
<dbReference type="Proteomes" id="UP001642464">
    <property type="component" value="Unassembled WGS sequence"/>
</dbReference>
<evidence type="ECO:0000313" key="4">
    <source>
        <dbReference type="Proteomes" id="UP001642464"/>
    </source>
</evidence>
<evidence type="ECO:0000256" key="1">
    <source>
        <dbReference type="SAM" id="Phobius"/>
    </source>
</evidence>
<protein>
    <submittedName>
        <fullName evidence="3">Ultraviolet-B receptor UVR8</fullName>
    </submittedName>
</protein>